<dbReference type="FunFam" id="1.10.10.10:FF:000001">
    <property type="entry name" value="LysR family transcriptional regulator"/>
    <property type="match status" value="1"/>
</dbReference>
<dbReference type="InterPro" id="IPR005119">
    <property type="entry name" value="LysR_subst-bd"/>
</dbReference>
<dbReference type="Pfam" id="PF00126">
    <property type="entry name" value="HTH_1"/>
    <property type="match status" value="1"/>
</dbReference>
<dbReference type="GO" id="GO:0003677">
    <property type="term" value="F:DNA binding"/>
    <property type="evidence" value="ECO:0007669"/>
    <property type="project" value="UniProtKB-KW"/>
</dbReference>
<evidence type="ECO:0000256" key="2">
    <source>
        <dbReference type="ARBA" id="ARBA00023015"/>
    </source>
</evidence>
<gene>
    <name evidence="7" type="ORF">WS90_05795</name>
</gene>
<proteinExistence type="inferred from homology"/>
<dbReference type="GO" id="GO:0003700">
    <property type="term" value="F:DNA-binding transcription factor activity"/>
    <property type="evidence" value="ECO:0007669"/>
    <property type="project" value="InterPro"/>
</dbReference>
<evidence type="ECO:0000256" key="1">
    <source>
        <dbReference type="ARBA" id="ARBA00009437"/>
    </source>
</evidence>
<dbReference type="EMBL" id="LOYH01000023">
    <property type="protein sequence ID" value="KVK86872.1"/>
    <property type="molecule type" value="Genomic_DNA"/>
</dbReference>
<dbReference type="InterPro" id="IPR036388">
    <property type="entry name" value="WH-like_DNA-bd_sf"/>
</dbReference>
<evidence type="ECO:0000259" key="6">
    <source>
        <dbReference type="PROSITE" id="PS50931"/>
    </source>
</evidence>
<dbReference type="PANTHER" id="PTHR30293:SF0">
    <property type="entry name" value="NITROGEN ASSIMILATION REGULATORY PROTEIN NAC"/>
    <property type="match status" value="1"/>
</dbReference>
<dbReference type="Gene3D" id="3.40.190.290">
    <property type="match status" value="1"/>
</dbReference>
<dbReference type="Proteomes" id="UP000069001">
    <property type="component" value="Unassembled WGS sequence"/>
</dbReference>
<dbReference type="SUPFAM" id="SSF46785">
    <property type="entry name" value="Winged helix' DNA-binding domain"/>
    <property type="match status" value="1"/>
</dbReference>
<dbReference type="RefSeq" id="WP_059522054.1">
    <property type="nucleotide sequence ID" value="NZ_LOXZ01000009.1"/>
</dbReference>
<evidence type="ECO:0000256" key="3">
    <source>
        <dbReference type="ARBA" id="ARBA00023125"/>
    </source>
</evidence>
<dbReference type="Gene3D" id="1.10.10.10">
    <property type="entry name" value="Winged helix-like DNA-binding domain superfamily/Winged helix DNA-binding domain"/>
    <property type="match status" value="1"/>
</dbReference>
<keyword evidence="3" id="KW-0238">DNA-binding</keyword>
<dbReference type="InterPro" id="IPR000847">
    <property type="entry name" value="LysR_HTH_N"/>
</dbReference>
<keyword evidence="5" id="KW-0804">Transcription</keyword>
<dbReference type="PROSITE" id="PS50931">
    <property type="entry name" value="HTH_LYSR"/>
    <property type="match status" value="1"/>
</dbReference>
<dbReference type="GO" id="GO:2000142">
    <property type="term" value="P:regulation of DNA-templated transcription initiation"/>
    <property type="evidence" value="ECO:0007669"/>
    <property type="project" value="TreeGrafter"/>
</dbReference>
<keyword evidence="4" id="KW-0010">Activator</keyword>
<comment type="similarity">
    <text evidence="1">Belongs to the LysR transcriptional regulatory family.</text>
</comment>
<accession>A0A118LY13</accession>
<dbReference type="InterPro" id="IPR036390">
    <property type="entry name" value="WH_DNA-bd_sf"/>
</dbReference>
<evidence type="ECO:0000256" key="5">
    <source>
        <dbReference type="ARBA" id="ARBA00023163"/>
    </source>
</evidence>
<name>A0A118LY13_BURCE</name>
<reference evidence="7 8" key="1">
    <citation type="submission" date="2015-11" db="EMBL/GenBank/DDBJ databases">
        <title>Expanding the genomic diversity of Burkholderia species for the development of highly accurate diagnostics.</title>
        <authorList>
            <person name="Sahl J."/>
            <person name="Keim P."/>
            <person name="Wagner D."/>
        </authorList>
    </citation>
    <scope>NUCLEOTIDE SEQUENCE [LARGE SCALE GENOMIC DNA]</scope>
    <source>
        <strain evidence="7 8">MSMB1302</strain>
    </source>
</reference>
<evidence type="ECO:0000256" key="4">
    <source>
        <dbReference type="ARBA" id="ARBA00023159"/>
    </source>
</evidence>
<comment type="caution">
    <text evidence="7">The sequence shown here is derived from an EMBL/GenBank/DDBJ whole genome shotgun (WGS) entry which is preliminary data.</text>
</comment>
<evidence type="ECO:0000313" key="7">
    <source>
        <dbReference type="EMBL" id="KVK86872.1"/>
    </source>
</evidence>
<dbReference type="CDD" id="cd08433">
    <property type="entry name" value="PBP2_Nac"/>
    <property type="match status" value="1"/>
</dbReference>
<dbReference type="AlphaFoldDB" id="A0A118LY13"/>
<dbReference type="Pfam" id="PF03466">
    <property type="entry name" value="LysR_substrate"/>
    <property type="match status" value="1"/>
</dbReference>
<keyword evidence="2" id="KW-0805">Transcription regulation</keyword>
<sequence length="310" mass="33235">MDIKQLRALLAVAETGSVTRAADVLHIVQPAVSRQLKLLEEDVGIALFERGRYGMELTESGEILAEHARRALLELDRARAEIQPSDARISGVVTIGLLPSTADLLAGPLLTAVKVRHPSVSLRVSVGYAGHLRDWLESGEIDATLLYNPKATPTIQVQPLLGESLCVVGPRSSDLSPDRPLTLADIATWPMVLPSAPHGIRNMLEQARPGAGATLDVVAETNAMSVQKSLVARGHGFTILPSIAVTEDIARDELRAAPLSDPGLQRTIVLALPNTRRIAAAVRAVTALLIDEMRGAVERGDWPSARWLAD</sequence>
<organism evidence="7 8">
    <name type="scientific">Burkholderia cepacia</name>
    <name type="common">Pseudomonas cepacia</name>
    <dbReference type="NCBI Taxonomy" id="292"/>
    <lineage>
        <taxon>Bacteria</taxon>
        <taxon>Pseudomonadati</taxon>
        <taxon>Pseudomonadota</taxon>
        <taxon>Betaproteobacteria</taxon>
        <taxon>Burkholderiales</taxon>
        <taxon>Burkholderiaceae</taxon>
        <taxon>Burkholderia</taxon>
        <taxon>Burkholderia cepacia complex</taxon>
    </lineage>
</organism>
<protein>
    <submittedName>
        <fullName evidence="7">LysR family transcriptional regulator</fullName>
    </submittedName>
</protein>
<dbReference type="SUPFAM" id="SSF53850">
    <property type="entry name" value="Periplasmic binding protein-like II"/>
    <property type="match status" value="1"/>
</dbReference>
<feature type="domain" description="HTH lysR-type" evidence="6">
    <location>
        <begin position="1"/>
        <end position="58"/>
    </location>
</feature>
<dbReference type="PANTHER" id="PTHR30293">
    <property type="entry name" value="TRANSCRIPTIONAL REGULATORY PROTEIN NAC-RELATED"/>
    <property type="match status" value="1"/>
</dbReference>
<dbReference type="PRINTS" id="PR00039">
    <property type="entry name" value="HTHLYSR"/>
</dbReference>
<evidence type="ECO:0000313" key="8">
    <source>
        <dbReference type="Proteomes" id="UP000069001"/>
    </source>
</evidence>